<dbReference type="Pfam" id="PF26594">
    <property type="entry name" value="KH_NusA_2nd"/>
    <property type="match status" value="1"/>
</dbReference>
<dbReference type="NCBIfam" id="TIGR01953">
    <property type="entry name" value="NusA"/>
    <property type="match status" value="1"/>
</dbReference>
<evidence type="ECO:0000259" key="8">
    <source>
        <dbReference type="PROSITE" id="PS50126"/>
    </source>
</evidence>
<sequence length="388" mass="43445">MNTEFLTALRDLEKEKGIAADILFEAIEAALLSAYRRNFGSLQNARVVIDRQTGDFKVYSQRTVVEEVTDPRVEISLAEAREIDPRYEVGDVVENEVTPRNFGRIAAQTAKQVVVQRIREAERNIVYEEYANREGDIITGVIQRVENKNVFIELGKTEAILTPVEQMPGEEYRPGTRIKTYVVEVRKTTRGPQILVSRTHPGLVKRLFEMEVPELQEGVVELKAIAREAGYRSKMAVYSRDENVDPVGACVGPKGMRVQSVVNELNGEKIDIIKWNPDPSKYVAASLSPAKVVAVEIWEEEKIARVIVPDHQLSLAIGKEGQNARLAAKLTGWKIDIKSESQMQEIYAQEYSQYYGDGAAGERADDDLVADMNDDLTGAMPCEGDLDK</sequence>
<keyword evidence="4 7" id="KW-0694">RNA-binding</keyword>
<dbReference type="InterPro" id="IPR003029">
    <property type="entry name" value="S1_domain"/>
</dbReference>
<dbReference type="GO" id="GO:0031564">
    <property type="term" value="P:transcription antitermination"/>
    <property type="evidence" value="ECO:0007669"/>
    <property type="project" value="UniProtKB-UniRule"/>
</dbReference>
<proteinExistence type="inferred from homology"/>
<dbReference type="GO" id="GO:0003723">
    <property type="term" value="F:RNA binding"/>
    <property type="evidence" value="ECO:0007669"/>
    <property type="project" value="UniProtKB-UniRule"/>
</dbReference>
<dbReference type="SUPFAM" id="SSF69705">
    <property type="entry name" value="Transcription factor NusA, N-terminal domain"/>
    <property type="match status" value="1"/>
</dbReference>
<dbReference type="Pfam" id="PF00575">
    <property type="entry name" value="S1"/>
    <property type="match status" value="1"/>
</dbReference>
<evidence type="ECO:0000256" key="7">
    <source>
        <dbReference type="HAMAP-Rule" id="MF_00945"/>
    </source>
</evidence>
<dbReference type="FunFam" id="3.30.1480.10:FF:000002">
    <property type="entry name" value="Transcription termination/antitermination protein NusA"/>
    <property type="match status" value="1"/>
</dbReference>
<dbReference type="PANTHER" id="PTHR22648:SF0">
    <property type="entry name" value="TRANSCRIPTION TERMINATION_ANTITERMINATION PROTEIN NUSA"/>
    <property type="match status" value="1"/>
</dbReference>
<accession>A0A6N7IR03</accession>
<evidence type="ECO:0000256" key="1">
    <source>
        <dbReference type="ARBA" id="ARBA00022472"/>
    </source>
</evidence>
<keyword evidence="1 7" id="KW-0806">Transcription termination</keyword>
<dbReference type="PROSITE" id="PS50126">
    <property type="entry name" value="S1"/>
    <property type="match status" value="1"/>
</dbReference>
<dbReference type="CDD" id="cd04455">
    <property type="entry name" value="S1_NusA"/>
    <property type="match status" value="1"/>
</dbReference>
<organism evidence="9 10">
    <name type="scientific">Desulfofundulus thermobenzoicus</name>
    <dbReference type="NCBI Taxonomy" id="29376"/>
    <lineage>
        <taxon>Bacteria</taxon>
        <taxon>Bacillati</taxon>
        <taxon>Bacillota</taxon>
        <taxon>Clostridia</taxon>
        <taxon>Eubacteriales</taxon>
        <taxon>Peptococcaceae</taxon>
        <taxon>Desulfofundulus</taxon>
    </lineage>
</organism>
<dbReference type="AlphaFoldDB" id="A0A6N7IR03"/>
<gene>
    <name evidence="7 9" type="primary">nusA</name>
    <name evidence="9" type="ORF">GFC01_09335</name>
</gene>
<dbReference type="PANTHER" id="PTHR22648">
    <property type="entry name" value="TRANSCRIPTION TERMINATION FACTOR NUSA"/>
    <property type="match status" value="1"/>
</dbReference>
<dbReference type="InterPro" id="IPR015946">
    <property type="entry name" value="KH_dom-like_a/b"/>
</dbReference>
<dbReference type="InterPro" id="IPR004087">
    <property type="entry name" value="KH_dom"/>
</dbReference>
<dbReference type="InterPro" id="IPR009019">
    <property type="entry name" value="KH_sf_prok-type"/>
</dbReference>
<comment type="similarity">
    <text evidence="7">Belongs to the NusA family.</text>
</comment>
<dbReference type="Pfam" id="PF13184">
    <property type="entry name" value="KH_NusA_1st"/>
    <property type="match status" value="1"/>
</dbReference>
<keyword evidence="6 7" id="KW-0804">Transcription</keyword>
<comment type="function">
    <text evidence="7">Participates in both transcription termination and antitermination.</text>
</comment>
<keyword evidence="10" id="KW-1185">Reference proteome</keyword>
<keyword evidence="3 7" id="KW-0889">Transcription antitermination</keyword>
<dbReference type="OrthoDB" id="9807233at2"/>
<dbReference type="InterPro" id="IPR010213">
    <property type="entry name" value="TF_NusA"/>
</dbReference>
<reference evidence="9 10" key="1">
    <citation type="submission" date="2019-10" db="EMBL/GenBank/DDBJ databases">
        <title>Comparative genomics of sulfur disproportionating microorganisms.</title>
        <authorList>
            <person name="Ward L.M."/>
            <person name="Bertran E."/>
            <person name="Johnston D."/>
        </authorList>
    </citation>
    <scope>NUCLEOTIDE SEQUENCE [LARGE SCALE GENOMIC DNA]</scope>
    <source>
        <strain evidence="9 10">DSM 14055</strain>
    </source>
</reference>
<protein>
    <recommendedName>
        <fullName evidence="7">Transcription termination/antitermination protein NusA</fullName>
    </recommendedName>
</protein>
<dbReference type="InterPro" id="IPR025249">
    <property type="entry name" value="TF_NusA_KH_1st"/>
</dbReference>
<dbReference type="SUPFAM" id="SSF50249">
    <property type="entry name" value="Nucleic acid-binding proteins"/>
    <property type="match status" value="1"/>
</dbReference>
<dbReference type="FunFam" id="3.30.300.20:FF:000005">
    <property type="entry name" value="Transcription termination/antitermination protein NusA"/>
    <property type="match status" value="1"/>
</dbReference>
<dbReference type="InterPro" id="IPR058582">
    <property type="entry name" value="KH_NusA_2nd"/>
</dbReference>
<dbReference type="Pfam" id="PF08529">
    <property type="entry name" value="NusA_N"/>
    <property type="match status" value="1"/>
</dbReference>
<dbReference type="InterPro" id="IPR012340">
    <property type="entry name" value="NA-bd_OB-fold"/>
</dbReference>
<evidence type="ECO:0000256" key="5">
    <source>
        <dbReference type="ARBA" id="ARBA00023015"/>
    </source>
</evidence>
<evidence type="ECO:0000256" key="4">
    <source>
        <dbReference type="ARBA" id="ARBA00022884"/>
    </source>
</evidence>
<dbReference type="CDD" id="cd22529">
    <property type="entry name" value="KH-II_NusA_rpt2"/>
    <property type="match status" value="1"/>
</dbReference>
<dbReference type="Proteomes" id="UP000441717">
    <property type="component" value="Unassembled WGS sequence"/>
</dbReference>
<dbReference type="Gene3D" id="2.40.50.140">
    <property type="entry name" value="Nucleic acid-binding proteins"/>
    <property type="match status" value="1"/>
</dbReference>
<dbReference type="PROSITE" id="PS50084">
    <property type="entry name" value="KH_TYPE_1"/>
    <property type="match status" value="1"/>
</dbReference>
<keyword evidence="2 7" id="KW-0963">Cytoplasm</keyword>
<dbReference type="RefSeq" id="WP_152946583.1">
    <property type="nucleotide sequence ID" value="NZ_WHYR01000022.1"/>
</dbReference>
<dbReference type="InterPro" id="IPR030842">
    <property type="entry name" value="TF_NusA_bacterial"/>
</dbReference>
<dbReference type="CDD" id="cd02134">
    <property type="entry name" value="KH-II_NusA_rpt1"/>
    <property type="match status" value="1"/>
</dbReference>
<dbReference type="FunFam" id="3.30.300.20:FF:000002">
    <property type="entry name" value="Transcription termination/antitermination protein NusA"/>
    <property type="match status" value="1"/>
</dbReference>
<dbReference type="Gene3D" id="3.30.300.20">
    <property type="match status" value="2"/>
</dbReference>
<evidence type="ECO:0000256" key="3">
    <source>
        <dbReference type="ARBA" id="ARBA00022814"/>
    </source>
</evidence>
<comment type="subunit">
    <text evidence="7">Monomer. Binds directly to the core enzyme of the DNA-dependent RNA polymerase and to nascent RNA.</text>
</comment>
<dbReference type="GO" id="GO:0006353">
    <property type="term" value="P:DNA-templated transcription termination"/>
    <property type="evidence" value="ECO:0007669"/>
    <property type="project" value="UniProtKB-UniRule"/>
</dbReference>
<dbReference type="GO" id="GO:0005829">
    <property type="term" value="C:cytosol"/>
    <property type="evidence" value="ECO:0007669"/>
    <property type="project" value="TreeGrafter"/>
</dbReference>
<dbReference type="SUPFAM" id="SSF54814">
    <property type="entry name" value="Prokaryotic type KH domain (KH-domain type II)"/>
    <property type="match status" value="2"/>
</dbReference>
<evidence type="ECO:0000256" key="6">
    <source>
        <dbReference type="ARBA" id="ARBA00023163"/>
    </source>
</evidence>
<comment type="subcellular location">
    <subcellularLocation>
        <location evidence="7">Cytoplasm</location>
    </subcellularLocation>
</comment>
<evidence type="ECO:0000313" key="9">
    <source>
        <dbReference type="EMBL" id="MQL52460.1"/>
    </source>
</evidence>
<dbReference type="InterPro" id="IPR013735">
    <property type="entry name" value="TF_NusA_N"/>
</dbReference>
<comment type="caution">
    <text evidence="9">The sequence shown here is derived from an EMBL/GenBank/DDBJ whole genome shotgun (WGS) entry which is preliminary data.</text>
</comment>
<dbReference type="Gene3D" id="3.30.1480.10">
    <property type="entry name" value="NusA, N-terminal domain"/>
    <property type="match status" value="1"/>
</dbReference>
<keyword evidence="5 7" id="KW-0805">Transcription regulation</keyword>
<dbReference type="FunFam" id="2.40.50.140:FF:000058">
    <property type="entry name" value="Transcription termination/antitermination protein NusA"/>
    <property type="match status" value="1"/>
</dbReference>
<evidence type="ECO:0000256" key="2">
    <source>
        <dbReference type="ARBA" id="ARBA00022490"/>
    </source>
</evidence>
<dbReference type="HAMAP" id="MF_00945_B">
    <property type="entry name" value="NusA_B"/>
    <property type="match status" value="1"/>
</dbReference>
<dbReference type="SMART" id="SM00322">
    <property type="entry name" value="KH"/>
    <property type="match status" value="2"/>
</dbReference>
<dbReference type="GO" id="GO:0003700">
    <property type="term" value="F:DNA-binding transcription factor activity"/>
    <property type="evidence" value="ECO:0007669"/>
    <property type="project" value="InterPro"/>
</dbReference>
<dbReference type="EMBL" id="WHYR01000022">
    <property type="protein sequence ID" value="MQL52460.1"/>
    <property type="molecule type" value="Genomic_DNA"/>
</dbReference>
<evidence type="ECO:0000313" key="10">
    <source>
        <dbReference type="Proteomes" id="UP000441717"/>
    </source>
</evidence>
<dbReference type="InterPro" id="IPR036555">
    <property type="entry name" value="NusA_N_sf"/>
</dbReference>
<feature type="domain" description="S1 motif" evidence="8">
    <location>
        <begin position="135"/>
        <end position="199"/>
    </location>
</feature>
<name>A0A6N7IR03_9FIRM</name>
<dbReference type="SMART" id="SM00316">
    <property type="entry name" value="S1"/>
    <property type="match status" value="1"/>
</dbReference>